<dbReference type="GO" id="GO:0008982">
    <property type="term" value="F:protein-N(PI)-phosphohistidine-sugar phosphotransferase activity"/>
    <property type="evidence" value="ECO:0007669"/>
    <property type="project" value="UniProtKB-UniRule"/>
</dbReference>
<dbReference type="InterPro" id="IPR003352">
    <property type="entry name" value="PTS_EIIC"/>
</dbReference>
<dbReference type="InterPro" id="IPR004501">
    <property type="entry name" value="PTS_EIIC_3"/>
</dbReference>
<keyword evidence="7 8" id="KW-0472">Membrane</keyword>
<feature type="transmembrane region" description="Helical" evidence="9">
    <location>
        <begin position="137"/>
        <end position="163"/>
    </location>
</feature>
<evidence type="ECO:0000259" key="10">
    <source>
        <dbReference type="PROSITE" id="PS51105"/>
    </source>
</evidence>
<feature type="domain" description="PTS EIIC type-3" evidence="10">
    <location>
        <begin position="13"/>
        <end position="414"/>
    </location>
</feature>
<evidence type="ECO:0000256" key="5">
    <source>
        <dbReference type="ARBA" id="ARBA00022692"/>
    </source>
</evidence>
<dbReference type="RefSeq" id="WP_073602269.1">
    <property type="nucleotide sequence ID" value="NZ_FQXZ01000006.1"/>
</dbReference>
<sequence>MSVYWMQVLVEWIQCWMLPLSRYLTKNRYLMALRDGFQLAMPFVIVGSICVPFLYPPFVLDEQNSFTQAWHFISVHYRTLWLAPYQITLGLVSLLVAFGMAASLAKHYGLPERLCGLTGCVSFLLLSGFNQDSGIEFHYLGGMGIFTAILASVYAIEVIRFFYQRNWTIRVPEEVPRITASGFLLIVPLFVILFSMTVLNIVLNEHFGAAFPVLIEKLFRPMIVASDTLVAVWLSVLICNLLWFFGIHGSLLLTGIMYPFWMSNILDNQAALAAGEPLPHIYLYAFWDFYLLVGGVGATLPLVFMALRSRSQQLKGAGKVGIVPALFNINEPILFGFPIIMNPVFLIPFILAPLVNATIAWYLTEWGLLDRFIAILPWSMPSPVGAALSANGSWRAALMSIFAIVNAWIIYYPFFKVHERLLLEGEQQRQNRIQK</sequence>
<dbReference type="Proteomes" id="UP000184608">
    <property type="component" value="Unassembled WGS sequence"/>
</dbReference>
<evidence type="ECO:0000256" key="2">
    <source>
        <dbReference type="ARBA" id="ARBA00022448"/>
    </source>
</evidence>
<dbReference type="PANTHER" id="PTHR33989:SF4">
    <property type="entry name" value="PTS SYSTEM N,N'-DIACETYLCHITOBIOSE-SPECIFIC EIIC COMPONENT"/>
    <property type="match status" value="1"/>
</dbReference>
<organism evidence="11 12">
    <name type="scientific">Vibrio aerogenes CECT 7868</name>
    <dbReference type="NCBI Taxonomy" id="1216006"/>
    <lineage>
        <taxon>Bacteria</taxon>
        <taxon>Pseudomonadati</taxon>
        <taxon>Pseudomonadota</taxon>
        <taxon>Gammaproteobacteria</taxon>
        <taxon>Vibrionales</taxon>
        <taxon>Vibrionaceae</taxon>
        <taxon>Vibrio</taxon>
    </lineage>
</organism>
<evidence type="ECO:0000313" key="11">
    <source>
        <dbReference type="EMBL" id="SHH77956.1"/>
    </source>
</evidence>
<feature type="transmembrane region" description="Helical" evidence="9">
    <location>
        <begin position="37"/>
        <end position="60"/>
    </location>
</feature>
<feature type="transmembrane region" description="Helical" evidence="9">
    <location>
        <begin position="241"/>
        <end position="261"/>
    </location>
</feature>
<dbReference type="PANTHER" id="PTHR33989">
    <property type="match status" value="1"/>
</dbReference>
<dbReference type="PROSITE" id="PS51105">
    <property type="entry name" value="PTS_EIIC_TYPE_3"/>
    <property type="match status" value="1"/>
</dbReference>
<gene>
    <name evidence="11" type="primary">licC_2</name>
    <name evidence="11" type="ORF">VA7868_00477</name>
</gene>
<dbReference type="STRING" id="1216006.VA7868_00477"/>
<reference evidence="11 12" key="1">
    <citation type="submission" date="2016-11" db="EMBL/GenBank/DDBJ databases">
        <authorList>
            <person name="Jaros S."/>
            <person name="Januszkiewicz K."/>
            <person name="Wedrychowicz H."/>
        </authorList>
    </citation>
    <scope>NUCLEOTIDE SEQUENCE [LARGE SCALE GENOMIC DNA]</scope>
    <source>
        <strain evidence="11 12">CECT 7868</strain>
    </source>
</reference>
<keyword evidence="12" id="KW-1185">Reference proteome</keyword>
<dbReference type="Pfam" id="PF02378">
    <property type="entry name" value="PTS_EIIC"/>
    <property type="match status" value="1"/>
</dbReference>
<keyword evidence="3 8" id="KW-1003">Cell membrane</keyword>
<keyword evidence="6 9" id="KW-1133">Transmembrane helix</keyword>
<evidence type="ECO:0000256" key="7">
    <source>
        <dbReference type="ARBA" id="ARBA00023136"/>
    </source>
</evidence>
<comment type="function">
    <text evidence="8">The phosphoenolpyruvate-dependent sugar phosphotransferase system (PTS), a major carbohydrate active -transport system, catalyzes the phosphorylation of incoming sugar substrates concomitant with their translocation across the cell membrane.</text>
</comment>
<dbReference type="GO" id="GO:0005886">
    <property type="term" value="C:plasma membrane"/>
    <property type="evidence" value="ECO:0007669"/>
    <property type="project" value="UniProtKB-SubCell"/>
</dbReference>
<evidence type="ECO:0000313" key="12">
    <source>
        <dbReference type="Proteomes" id="UP000184608"/>
    </source>
</evidence>
<keyword evidence="4 8" id="KW-0762">Sugar transport</keyword>
<comment type="subcellular location">
    <subcellularLocation>
        <location evidence="1">Cell membrane</location>
        <topology evidence="1">Multi-pass membrane protein</topology>
    </subcellularLocation>
</comment>
<dbReference type="EMBL" id="FQXZ01000006">
    <property type="protein sequence ID" value="SHH77956.1"/>
    <property type="molecule type" value="Genomic_DNA"/>
</dbReference>
<dbReference type="AlphaFoldDB" id="A0A1M5VRR2"/>
<evidence type="ECO:0000256" key="4">
    <source>
        <dbReference type="ARBA" id="ARBA00022597"/>
    </source>
</evidence>
<evidence type="ECO:0000256" key="3">
    <source>
        <dbReference type="ARBA" id="ARBA00022475"/>
    </source>
</evidence>
<dbReference type="OrthoDB" id="5843984at2"/>
<feature type="transmembrane region" description="Helical" evidence="9">
    <location>
        <begin position="80"/>
        <end position="102"/>
    </location>
</feature>
<feature type="transmembrane region" description="Helical" evidence="9">
    <location>
        <begin position="218"/>
        <end position="236"/>
    </location>
</feature>
<accession>A0A1M5VRR2</accession>
<protein>
    <recommendedName>
        <fullName evidence="8">Permease IIC component</fullName>
    </recommendedName>
</protein>
<evidence type="ECO:0000256" key="6">
    <source>
        <dbReference type="ARBA" id="ARBA00022989"/>
    </source>
</evidence>
<keyword evidence="2 8" id="KW-0813">Transport</keyword>
<dbReference type="InterPro" id="IPR004796">
    <property type="entry name" value="PTS_IIC_cello"/>
</dbReference>
<feature type="transmembrane region" description="Helical" evidence="9">
    <location>
        <begin position="183"/>
        <end position="203"/>
    </location>
</feature>
<dbReference type="InterPro" id="IPR051088">
    <property type="entry name" value="PTS_Sugar-EIIC/EIIB"/>
</dbReference>
<feature type="transmembrane region" description="Helical" evidence="9">
    <location>
        <begin position="281"/>
        <end position="307"/>
    </location>
</feature>
<name>A0A1M5VRR2_9VIBR</name>
<dbReference type="NCBIfam" id="TIGR00410">
    <property type="entry name" value="lacE"/>
    <property type="match status" value="1"/>
</dbReference>
<dbReference type="PIRSF" id="PIRSF006351">
    <property type="entry name" value="PTS_EIIC-Cellobiose"/>
    <property type="match status" value="1"/>
</dbReference>
<evidence type="ECO:0000256" key="1">
    <source>
        <dbReference type="ARBA" id="ARBA00004651"/>
    </source>
</evidence>
<dbReference type="GO" id="GO:1901264">
    <property type="term" value="P:carbohydrate derivative transport"/>
    <property type="evidence" value="ECO:0007669"/>
    <property type="project" value="TreeGrafter"/>
</dbReference>
<dbReference type="GO" id="GO:0009401">
    <property type="term" value="P:phosphoenolpyruvate-dependent sugar phosphotransferase system"/>
    <property type="evidence" value="ECO:0007669"/>
    <property type="project" value="InterPro"/>
</dbReference>
<feature type="transmembrane region" description="Helical" evidence="9">
    <location>
        <begin position="344"/>
        <end position="363"/>
    </location>
</feature>
<feature type="transmembrane region" description="Helical" evidence="9">
    <location>
        <begin position="394"/>
        <end position="414"/>
    </location>
</feature>
<proteinExistence type="predicted"/>
<keyword evidence="5 9" id="KW-0812">Transmembrane</keyword>
<evidence type="ECO:0000256" key="8">
    <source>
        <dbReference type="PIRNR" id="PIRNR006351"/>
    </source>
</evidence>
<evidence type="ECO:0000256" key="9">
    <source>
        <dbReference type="SAM" id="Phobius"/>
    </source>
</evidence>